<protein>
    <recommendedName>
        <fullName evidence="1">Heterokaryon incompatibility domain-containing protein</fullName>
    </recommendedName>
</protein>
<dbReference type="Pfam" id="PF06985">
    <property type="entry name" value="HET"/>
    <property type="match status" value="1"/>
</dbReference>
<dbReference type="eggNOG" id="ENOG502SRNF">
    <property type="taxonomic scope" value="Eukaryota"/>
</dbReference>
<gene>
    <name evidence="2" type="ORF">COCHEDRAFT_1022645</name>
</gene>
<feature type="domain" description="Heterokaryon incompatibility" evidence="1">
    <location>
        <begin position="49"/>
        <end position="194"/>
    </location>
</feature>
<evidence type="ECO:0000313" key="3">
    <source>
        <dbReference type="Proteomes" id="UP000016936"/>
    </source>
</evidence>
<reference evidence="2 3" key="1">
    <citation type="journal article" date="2012" name="PLoS Pathog.">
        <title>Diverse lifestyles and strategies of plant pathogenesis encoded in the genomes of eighteen Dothideomycetes fungi.</title>
        <authorList>
            <person name="Ohm R.A."/>
            <person name="Feau N."/>
            <person name="Henrissat B."/>
            <person name="Schoch C.L."/>
            <person name="Horwitz B.A."/>
            <person name="Barry K.W."/>
            <person name="Condon B.J."/>
            <person name="Copeland A.C."/>
            <person name="Dhillon B."/>
            <person name="Glaser F."/>
            <person name="Hesse C.N."/>
            <person name="Kosti I."/>
            <person name="LaButti K."/>
            <person name="Lindquist E.A."/>
            <person name="Lucas S."/>
            <person name="Salamov A.A."/>
            <person name="Bradshaw R.E."/>
            <person name="Ciuffetti L."/>
            <person name="Hamelin R.C."/>
            <person name="Kema G.H.J."/>
            <person name="Lawrence C."/>
            <person name="Scott J.A."/>
            <person name="Spatafora J.W."/>
            <person name="Turgeon B.G."/>
            <person name="de Wit P.J.G.M."/>
            <person name="Zhong S."/>
            <person name="Goodwin S.B."/>
            <person name="Grigoriev I.V."/>
        </authorList>
    </citation>
    <scope>NUCLEOTIDE SEQUENCE [LARGE SCALE GENOMIC DNA]</scope>
    <source>
        <strain evidence="3">C5 / ATCC 48332 / race O</strain>
    </source>
</reference>
<evidence type="ECO:0000259" key="1">
    <source>
        <dbReference type="Pfam" id="PF06985"/>
    </source>
</evidence>
<proteinExistence type="predicted"/>
<dbReference type="Proteomes" id="UP000016936">
    <property type="component" value="Unassembled WGS sequence"/>
</dbReference>
<dbReference type="AlphaFoldDB" id="M2UMJ0"/>
<dbReference type="STRING" id="701091.M2UMJ0"/>
<keyword evidence="3" id="KW-1185">Reference proteome</keyword>
<dbReference type="InterPro" id="IPR052895">
    <property type="entry name" value="HetReg/Transcr_Mod"/>
</dbReference>
<dbReference type="OMA" id="HIYSTHE"/>
<dbReference type="InterPro" id="IPR010730">
    <property type="entry name" value="HET"/>
</dbReference>
<sequence length="261" mass="30341">MKSPYTTAPLSHDTSTAQFRLLELHPSTQSSLIKCSLRSYSFDKSYPAYKALSYTWGSVYDTRQLRLNGYNFPVSRNLWIFLEQMCLQKQFGFYWIDAICIDQNNTLEKNHQVQMMRRIYSTAEKVTIWLGEASRDQTSDMAMDIVTSTHAMALNTTVGMHRYKWPLVWDEITTCAVYQLLSRDYWTRIWIVQETMVAKDISVYCGSKSFEWQALRSVTDYVTFSLPKYLEDKINVGGTPAFILMATRNLTHLSKEQKSLS</sequence>
<evidence type="ECO:0000313" key="2">
    <source>
        <dbReference type="EMBL" id="EMD89162.1"/>
    </source>
</evidence>
<accession>M2UMJ0</accession>
<dbReference type="EMBL" id="KB445579">
    <property type="protein sequence ID" value="EMD89162.1"/>
    <property type="molecule type" value="Genomic_DNA"/>
</dbReference>
<organism evidence="2 3">
    <name type="scientific">Cochliobolus heterostrophus (strain C5 / ATCC 48332 / race O)</name>
    <name type="common">Southern corn leaf blight fungus</name>
    <name type="synonym">Bipolaris maydis</name>
    <dbReference type="NCBI Taxonomy" id="701091"/>
    <lineage>
        <taxon>Eukaryota</taxon>
        <taxon>Fungi</taxon>
        <taxon>Dikarya</taxon>
        <taxon>Ascomycota</taxon>
        <taxon>Pezizomycotina</taxon>
        <taxon>Dothideomycetes</taxon>
        <taxon>Pleosporomycetidae</taxon>
        <taxon>Pleosporales</taxon>
        <taxon>Pleosporineae</taxon>
        <taxon>Pleosporaceae</taxon>
        <taxon>Bipolaris</taxon>
    </lineage>
</organism>
<name>M2UMJ0_COCH5</name>
<dbReference type="OrthoDB" id="5386682at2759"/>
<reference evidence="3" key="2">
    <citation type="journal article" date="2013" name="PLoS Genet.">
        <title>Comparative genome structure, secondary metabolite, and effector coding capacity across Cochliobolus pathogens.</title>
        <authorList>
            <person name="Condon B.J."/>
            <person name="Leng Y."/>
            <person name="Wu D."/>
            <person name="Bushley K.E."/>
            <person name="Ohm R.A."/>
            <person name="Otillar R."/>
            <person name="Martin J."/>
            <person name="Schackwitz W."/>
            <person name="Grimwood J."/>
            <person name="MohdZainudin N."/>
            <person name="Xue C."/>
            <person name="Wang R."/>
            <person name="Manning V.A."/>
            <person name="Dhillon B."/>
            <person name="Tu Z.J."/>
            <person name="Steffenson B.J."/>
            <person name="Salamov A."/>
            <person name="Sun H."/>
            <person name="Lowry S."/>
            <person name="LaButti K."/>
            <person name="Han J."/>
            <person name="Copeland A."/>
            <person name="Lindquist E."/>
            <person name="Barry K."/>
            <person name="Schmutz J."/>
            <person name="Baker S.E."/>
            <person name="Ciuffetti L.M."/>
            <person name="Grigoriev I.V."/>
            <person name="Zhong S."/>
            <person name="Turgeon B.G."/>
        </authorList>
    </citation>
    <scope>NUCLEOTIDE SEQUENCE [LARGE SCALE GENOMIC DNA]</scope>
    <source>
        <strain evidence="3">C5 / ATCC 48332 / race O</strain>
    </source>
</reference>
<feature type="non-terminal residue" evidence="2">
    <location>
        <position position="261"/>
    </location>
</feature>
<dbReference type="PANTHER" id="PTHR24148:SF73">
    <property type="entry name" value="HET DOMAIN PROTEIN (AFU_ORTHOLOGUE AFUA_8G01020)"/>
    <property type="match status" value="1"/>
</dbReference>
<dbReference type="PANTHER" id="PTHR24148">
    <property type="entry name" value="ANKYRIN REPEAT DOMAIN-CONTAINING PROTEIN 39 HOMOLOG-RELATED"/>
    <property type="match status" value="1"/>
</dbReference>
<dbReference type="HOGENOM" id="CLU_004184_6_0_1"/>